<evidence type="ECO:0000313" key="2">
    <source>
        <dbReference type="Proteomes" id="UP000326678"/>
    </source>
</evidence>
<organism evidence="1 2">
    <name type="scientific">Nostoc sphaeroides CCNUC1</name>
    <dbReference type="NCBI Taxonomy" id="2653204"/>
    <lineage>
        <taxon>Bacteria</taxon>
        <taxon>Bacillati</taxon>
        <taxon>Cyanobacteriota</taxon>
        <taxon>Cyanophyceae</taxon>
        <taxon>Nostocales</taxon>
        <taxon>Nostocaceae</taxon>
        <taxon>Nostoc</taxon>
    </lineage>
</organism>
<dbReference type="Proteomes" id="UP000326678">
    <property type="component" value="Chromosome Gxm1"/>
</dbReference>
<dbReference type="KEGG" id="nsh:GXM_06113"/>
<evidence type="ECO:0000313" key="1">
    <source>
        <dbReference type="EMBL" id="QFS48619.1"/>
    </source>
</evidence>
<proteinExistence type="predicted"/>
<dbReference type="AlphaFoldDB" id="A0A5P8W9H6"/>
<accession>A0A5P8W9H6</accession>
<name>A0A5P8W9H6_9NOSO</name>
<dbReference type="EMBL" id="CP045226">
    <property type="protein sequence ID" value="QFS48619.1"/>
    <property type="molecule type" value="Genomic_DNA"/>
</dbReference>
<sequence>MLDVIHSLIACLASVILRSKVKSITYGHSTDAVILRTPATGYKVFWGSSILY</sequence>
<keyword evidence="2" id="KW-1185">Reference proteome</keyword>
<protein>
    <submittedName>
        <fullName evidence="1">Uncharacterized protein</fullName>
    </submittedName>
</protein>
<gene>
    <name evidence="1" type="ORF">GXM_06113</name>
</gene>
<reference evidence="1 2" key="1">
    <citation type="submission" date="2019-10" db="EMBL/GenBank/DDBJ databases">
        <title>Genomic and transcriptomic insights into the perfect genentic adaptation of a filamentous nitrogen-fixing cyanobacterium to rice fields.</title>
        <authorList>
            <person name="Chen Z."/>
        </authorList>
    </citation>
    <scope>NUCLEOTIDE SEQUENCE [LARGE SCALE GENOMIC DNA]</scope>
    <source>
        <strain evidence="1">CCNUC1</strain>
    </source>
</reference>